<organism evidence="8 9">
    <name type="scientific">Macrococcus lamae</name>
    <dbReference type="NCBI Taxonomy" id="198484"/>
    <lineage>
        <taxon>Bacteria</taxon>
        <taxon>Bacillati</taxon>
        <taxon>Bacillota</taxon>
        <taxon>Bacilli</taxon>
        <taxon>Bacillales</taxon>
        <taxon>Staphylococcaceae</taxon>
        <taxon>Macrococcus</taxon>
    </lineage>
</organism>
<reference evidence="8 9" key="1">
    <citation type="submission" date="2019-01" db="EMBL/GenBank/DDBJ databases">
        <title>Draft genome sequences of the type strains of six Macrococcus species.</title>
        <authorList>
            <person name="Mazhar S."/>
            <person name="Altermann E."/>
            <person name="Hill C."/>
            <person name="Mcauliffe O."/>
        </authorList>
    </citation>
    <scope>NUCLEOTIDE SEQUENCE [LARGE SCALE GENOMIC DNA]</scope>
    <source>
        <strain evidence="8 9">CCM4815</strain>
    </source>
</reference>
<dbReference type="InterPro" id="IPR036388">
    <property type="entry name" value="WH-like_DNA-bd_sf"/>
</dbReference>
<feature type="domain" description="Response regulatory" evidence="7">
    <location>
        <begin position="4"/>
        <end position="119"/>
    </location>
</feature>
<dbReference type="PANTHER" id="PTHR44591">
    <property type="entry name" value="STRESS RESPONSE REGULATOR PROTEIN 1"/>
    <property type="match status" value="1"/>
</dbReference>
<dbReference type="GO" id="GO:0005737">
    <property type="term" value="C:cytoplasm"/>
    <property type="evidence" value="ECO:0007669"/>
    <property type="project" value="InterPro"/>
</dbReference>
<dbReference type="AlphaFoldDB" id="A0A4R6BY28"/>
<dbReference type="InterPro" id="IPR011006">
    <property type="entry name" value="CheY-like_superfamily"/>
</dbReference>
<comment type="caution">
    <text evidence="8">The sequence shown here is derived from an EMBL/GenBank/DDBJ whole genome shotgun (WGS) entry which is preliminary data.</text>
</comment>
<evidence type="ECO:0000256" key="4">
    <source>
        <dbReference type="ARBA" id="ARBA00023125"/>
    </source>
</evidence>
<protein>
    <submittedName>
        <fullName evidence="8">Response regulator</fullName>
    </submittedName>
</protein>
<dbReference type="PROSITE" id="PS50110">
    <property type="entry name" value="RESPONSE_REGULATORY"/>
    <property type="match status" value="1"/>
</dbReference>
<dbReference type="InterPro" id="IPR016032">
    <property type="entry name" value="Sig_transdc_resp-reg_C-effctor"/>
</dbReference>
<proteinExistence type="predicted"/>
<dbReference type="GO" id="GO:0000160">
    <property type="term" value="P:phosphorelay signal transduction system"/>
    <property type="evidence" value="ECO:0007669"/>
    <property type="project" value="UniProtKB-KW"/>
</dbReference>
<keyword evidence="2" id="KW-0902">Two-component regulatory system</keyword>
<dbReference type="GO" id="GO:0042173">
    <property type="term" value="P:regulation of sporulation resulting in formation of a cellular spore"/>
    <property type="evidence" value="ECO:0007669"/>
    <property type="project" value="InterPro"/>
</dbReference>
<evidence type="ECO:0000256" key="3">
    <source>
        <dbReference type="ARBA" id="ARBA00023015"/>
    </source>
</evidence>
<feature type="modified residue" description="4-aspartylphosphate" evidence="6">
    <location>
        <position position="54"/>
    </location>
</feature>
<evidence type="ECO:0000256" key="5">
    <source>
        <dbReference type="ARBA" id="ARBA00023163"/>
    </source>
</evidence>
<dbReference type="GO" id="GO:0005509">
    <property type="term" value="F:calcium ion binding"/>
    <property type="evidence" value="ECO:0007669"/>
    <property type="project" value="InterPro"/>
</dbReference>
<keyword evidence="4" id="KW-0238">DNA-binding</keyword>
<keyword evidence="1 6" id="KW-0597">Phosphoprotein</keyword>
<dbReference type="InterPro" id="IPR014879">
    <property type="entry name" value="Spo0A_C"/>
</dbReference>
<evidence type="ECO:0000256" key="1">
    <source>
        <dbReference type="ARBA" id="ARBA00022553"/>
    </source>
</evidence>
<dbReference type="SUPFAM" id="SSF52172">
    <property type="entry name" value="CheY-like"/>
    <property type="match status" value="1"/>
</dbReference>
<dbReference type="InterPro" id="IPR050595">
    <property type="entry name" value="Bact_response_regulator"/>
</dbReference>
<accession>A0A4R6BY28</accession>
<dbReference type="PANTHER" id="PTHR44591:SF3">
    <property type="entry name" value="RESPONSE REGULATORY DOMAIN-CONTAINING PROTEIN"/>
    <property type="match status" value="1"/>
</dbReference>
<dbReference type="SUPFAM" id="SSF46894">
    <property type="entry name" value="C-terminal effector domain of the bipartite response regulators"/>
    <property type="match status" value="1"/>
</dbReference>
<evidence type="ECO:0000256" key="2">
    <source>
        <dbReference type="ARBA" id="ARBA00023012"/>
    </source>
</evidence>
<dbReference type="Pfam" id="PF08769">
    <property type="entry name" value="Spo0A_C"/>
    <property type="match status" value="1"/>
</dbReference>
<name>A0A4R6BY28_9STAP</name>
<evidence type="ECO:0000313" key="9">
    <source>
        <dbReference type="Proteomes" id="UP000294802"/>
    </source>
</evidence>
<dbReference type="InterPro" id="IPR001789">
    <property type="entry name" value="Sig_transdc_resp-reg_receiver"/>
</dbReference>
<sequence length="219" mass="24892">MVIRVSIIEDSEELASTIKIHLQNQGMIVTGIANNGIDGRQLIEEENFDVLLLDLVLPNIDGLTLVKNYMPHDRHYKVICFSAFGKESVLTEATALGVDYFLLKPVNLDVIHQTIERLCQGGQSDKLVLDTLFPEKLKGTQYLNDAIAILKKEPEKIEHLTRTLYPEIARMNGVNTASVERAIRHSIDKSWKQGFEQKWLAEGRYTKPTIGELLEYLMR</sequence>
<keyword evidence="9" id="KW-1185">Reference proteome</keyword>
<dbReference type="GO" id="GO:0003700">
    <property type="term" value="F:DNA-binding transcription factor activity"/>
    <property type="evidence" value="ECO:0007669"/>
    <property type="project" value="InterPro"/>
</dbReference>
<evidence type="ECO:0000256" key="6">
    <source>
        <dbReference type="PROSITE-ProRule" id="PRU00169"/>
    </source>
</evidence>
<keyword evidence="5" id="KW-0804">Transcription</keyword>
<evidence type="ECO:0000259" key="7">
    <source>
        <dbReference type="PROSITE" id="PS50110"/>
    </source>
</evidence>
<dbReference type="GO" id="GO:0003677">
    <property type="term" value="F:DNA binding"/>
    <property type="evidence" value="ECO:0007669"/>
    <property type="project" value="UniProtKB-KW"/>
</dbReference>
<dbReference type="SMART" id="SM00448">
    <property type="entry name" value="REC"/>
    <property type="match status" value="1"/>
</dbReference>
<evidence type="ECO:0000313" key="8">
    <source>
        <dbReference type="EMBL" id="TDM13168.1"/>
    </source>
</evidence>
<dbReference type="Pfam" id="PF00072">
    <property type="entry name" value="Response_reg"/>
    <property type="match status" value="1"/>
</dbReference>
<dbReference type="Proteomes" id="UP000294802">
    <property type="component" value="Unassembled WGS sequence"/>
</dbReference>
<dbReference type="Gene3D" id="1.10.10.10">
    <property type="entry name" value="Winged helix-like DNA-binding domain superfamily/Winged helix DNA-binding domain"/>
    <property type="match status" value="1"/>
</dbReference>
<dbReference type="EMBL" id="SCWB01000001">
    <property type="protein sequence ID" value="TDM13168.1"/>
    <property type="molecule type" value="Genomic_DNA"/>
</dbReference>
<dbReference type="OrthoDB" id="9793299at2"/>
<keyword evidence="3" id="KW-0805">Transcription regulation</keyword>
<dbReference type="RefSeq" id="WP_133442771.1">
    <property type="nucleotide sequence ID" value="NZ_SCWB01000001.1"/>
</dbReference>
<dbReference type="Gene3D" id="3.40.50.2300">
    <property type="match status" value="1"/>
</dbReference>
<gene>
    <name evidence="8" type="ORF">ERX29_00770</name>
</gene>